<dbReference type="EMBL" id="JACCFY010000001">
    <property type="protein sequence ID" value="NYJ77798.1"/>
    <property type="molecule type" value="Genomic_DNA"/>
</dbReference>
<sequence length="349" mass="37428">MQLTPIKHLFDHDAPFSTVYLESRSPAEDAEHQLRLRWDDLRGRLEEDGAPVDSLEALDSAILAGGENLTQVHAEGRVLVADAGSVLFDEPWDATLGRGDSAHVGPSPALGDYVRERAGSSLLLVAVADQEGAVLRRVTVAEGLSAEPEAEKEVEGAGDGSVHKPREGALSHRQIQRRADEVVKQNARSVAEHVERLATRWRPDALVLAGEIQGRTALAEELPASLGEITHVAERGGIGDDAAEEALSEDLRLITRRLSAGRAQDQTSRFEQARAENRVAEGTEAVRLSAQMGGVDTLMLQAERPARDEDELIAAAARVDADVAVTQTELPDGAAAILRFEAPAEVARA</sequence>
<dbReference type="AlphaFoldDB" id="A0A7Z0GL80"/>
<organism evidence="2 3">
    <name type="scientific">Nesterenkonia xinjiangensis</name>
    <dbReference type="NCBI Taxonomy" id="225327"/>
    <lineage>
        <taxon>Bacteria</taxon>
        <taxon>Bacillati</taxon>
        <taxon>Actinomycetota</taxon>
        <taxon>Actinomycetes</taxon>
        <taxon>Micrococcales</taxon>
        <taxon>Micrococcaceae</taxon>
        <taxon>Nesterenkonia</taxon>
    </lineage>
</organism>
<dbReference type="Proteomes" id="UP000535437">
    <property type="component" value="Unassembled WGS sequence"/>
</dbReference>
<evidence type="ECO:0000313" key="3">
    <source>
        <dbReference type="Proteomes" id="UP000535437"/>
    </source>
</evidence>
<feature type="region of interest" description="Disordered" evidence="1">
    <location>
        <begin position="145"/>
        <end position="178"/>
    </location>
</feature>
<comment type="caution">
    <text evidence="2">The sequence shown here is derived from an EMBL/GenBank/DDBJ whole genome shotgun (WGS) entry which is preliminary data.</text>
</comment>
<keyword evidence="3" id="KW-1185">Reference proteome</keyword>
<dbReference type="InterPro" id="IPR040701">
    <property type="entry name" value="Bact_RF_family2"/>
</dbReference>
<proteinExistence type="predicted"/>
<evidence type="ECO:0008006" key="4">
    <source>
        <dbReference type="Google" id="ProtNLM"/>
    </source>
</evidence>
<dbReference type="RefSeq" id="WP_179541232.1">
    <property type="nucleotide sequence ID" value="NZ_BAAALL010000002.1"/>
</dbReference>
<reference evidence="2 3" key="1">
    <citation type="submission" date="2020-07" db="EMBL/GenBank/DDBJ databases">
        <title>Sequencing the genomes of 1000 actinobacteria strains.</title>
        <authorList>
            <person name="Klenk H.-P."/>
        </authorList>
    </citation>
    <scope>NUCLEOTIDE SEQUENCE [LARGE SCALE GENOMIC DNA]</scope>
    <source>
        <strain evidence="2 3">DSM 15475</strain>
    </source>
</reference>
<feature type="compositionally biased region" description="Basic and acidic residues" evidence="1">
    <location>
        <begin position="149"/>
        <end position="170"/>
    </location>
</feature>
<protein>
    <recommendedName>
        <fullName evidence="4">Peptide subunit release factor 1 (ERF1)</fullName>
    </recommendedName>
</protein>
<dbReference type="Pfam" id="PF18844">
    <property type="entry name" value="baeRF_family2"/>
    <property type="match status" value="1"/>
</dbReference>
<accession>A0A7Z0GL80</accession>
<evidence type="ECO:0000313" key="2">
    <source>
        <dbReference type="EMBL" id="NYJ77798.1"/>
    </source>
</evidence>
<evidence type="ECO:0000256" key="1">
    <source>
        <dbReference type="SAM" id="MobiDB-lite"/>
    </source>
</evidence>
<gene>
    <name evidence="2" type="ORF">HNR09_001209</name>
</gene>
<name>A0A7Z0GL80_9MICC</name>